<evidence type="ECO:0000256" key="1">
    <source>
        <dbReference type="SAM" id="MobiDB-lite"/>
    </source>
</evidence>
<dbReference type="Proteomes" id="UP000605986">
    <property type="component" value="Unassembled WGS sequence"/>
</dbReference>
<dbReference type="AlphaFoldDB" id="A0A8H4NED4"/>
<proteinExistence type="predicted"/>
<reference evidence="2" key="1">
    <citation type="submission" date="2020-01" db="EMBL/GenBank/DDBJ databases">
        <title>Identification and distribution of gene clusters putatively required for synthesis of sphingolipid metabolism inhibitors in phylogenetically diverse species of the filamentous fungus Fusarium.</title>
        <authorList>
            <person name="Kim H.-S."/>
            <person name="Busman M."/>
            <person name="Brown D.W."/>
            <person name="Divon H."/>
            <person name="Uhlig S."/>
            <person name="Proctor R.H."/>
        </authorList>
    </citation>
    <scope>NUCLEOTIDE SEQUENCE</scope>
    <source>
        <strain evidence="2">NRRL 53441</strain>
    </source>
</reference>
<keyword evidence="3" id="KW-1185">Reference proteome</keyword>
<protein>
    <submittedName>
        <fullName evidence="2">Ankyrin 2,3/unc44</fullName>
    </submittedName>
</protein>
<organism evidence="2 3">
    <name type="scientific">Fusarium austroafricanum</name>
    <dbReference type="NCBI Taxonomy" id="2364996"/>
    <lineage>
        <taxon>Eukaryota</taxon>
        <taxon>Fungi</taxon>
        <taxon>Dikarya</taxon>
        <taxon>Ascomycota</taxon>
        <taxon>Pezizomycotina</taxon>
        <taxon>Sordariomycetes</taxon>
        <taxon>Hypocreomycetidae</taxon>
        <taxon>Hypocreales</taxon>
        <taxon>Nectriaceae</taxon>
        <taxon>Fusarium</taxon>
        <taxon>Fusarium concolor species complex</taxon>
    </lineage>
</organism>
<dbReference type="EMBL" id="JAADJG010001452">
    <property type="protein sequence ID" value="KAF4416017.1"/>
    <property type="molecule type" value="Genomic_DNA"/>
</dbReference>
<evidence type="ECO:0000313" key="2">
    <source>
        <dbReference type="EMBL" id="KAF4416017.1"/>
    </source>
</evidence>
<comment type="caution">
    <text evidence="2">The sequence shown here is derived from an EMBL/GenBank/DDBJ whole genome shotgun (WGS) entry which is preliminary data.</text>
</comment>
<feature type="region of interest" description="Disordered" evidence="1">
    <location>
        <begin position="348"/>
        <end position="434"/>
    </location>
</feature>
<accession>A0A8H4NED4</accession>
<name>A0A8H4NED4_9HYPO</name>
<feature type="compositionally biased region" description="Basic residues" evidence="1">
    <location>
        <begin position="357"/>
        <end position="366"/>
    </location>
</feature>
<gene>
    <name evidence="2" type="ORF">F53441_14571</name>
</gene>
<sequence>MSFAGAETATVSIGEVAAMSDAELTQFMQKHRLSNGDYDFPVNGWERLPKDERSYLAEMLETRLETEAYHELINNGGRPLYPIGLIPDVYRDPHNYAEMLWPWQEYLTSVSPSDIFQRQLQSWREFRSGKAIIAVQDYPPRPRAERLAEIEADPSCLKSGWDVQQSLHERQRRLYREHGCRGLTTWTEYLNYEYWSLDKYTSDIERLELEHDKLWQELVDEKVLRPHETKEFVRTIASPMERANEMERAQKIVKREESKAKRIYVLTQKDLRRLNIPQAKRISMLNHGAKKLLAAKRWLEQIRNRNHRITQFIKATFDYDEAKRDAARRRILVQWVLDQVSLIDAEVNPPKASWPKSNRKQGTKRRLITEEEPPKRQSPKRVRLDLRELEMATIRPPSKVTKTRPGPGMTMDHEAVQDLQPKIPASSGLHLDNA</sequence>
<dbReference type="OrthoDB" id="5419928at2759"/>
<evidence type="ECO:0000313" key="3">
    <source>
        <dbReference type="Proteomes" id="UP000605986"/>
    </source>
</evidence>